<gene>
    <name evidence="6" type="ORF">R1flu_020118</name>
</gene>
<name>A0ABD1ZKM2_9MARC</name>
<keyword evidence="2" id="KW-0408">Iron</keyword>
<comment type="caution">
    <text evidence="6">The sequence shown here is derived from an EMBL/GenBank/DDBJ whole genome shotgun (WGS) entry which is preliminary data.</text>
</comment>
<organism evidence="6 7">
    <name type="scientific">Riccia fluitans</name>
    <dbReference type="NCBI Taxonomy" id="41844"/>
    <lineage>
        <taxon>Eukaryota</taxon>
        <taxon>Viridiplantae</taxon>
        <taxon>Streptophyta</taxon>
        <taxon>Embryophyta</taxon>
        <taxon>Marchantiophyta</taxon>
        <taxon>Marchantiopsida</taxon>
        <taxon>Marchantiidae</taxon>
        <taxon>Marchantiales</taxon>
        <taxon>Ricciaceae</taxon>
        <taxon>Riccia</taxon>
    </lineage>
</organism>
<evidence type="ECO:0000313" key="7">
    <source>
        <dbReference type="Proteomes" id="UP001605036"/>
    </source>
</evidence>
<dbReference type="Gene3D" id="3.30.70.20">
    <property type="match status" value="1"/>
</dbReference>
<reference evidence="6 7" key="1">
    <citation type="submission" date="2024-09" db="EMBL/GenBank/DDBJ databases">
        <title>Chromosome-scale assembly of Riccia fluitans.</title>
        <authorList>
            <person name="Paukszto L."/>
            <person name="Sawicki J."/>
            <person name="Karawczyk K."/>
            <person name="Piernik-Szablinska J."/>
            <person name="Szczecinska M."/>
            <person name="Mazdziarz M."/>
        </authorList>
    </citation>
    <scope>NUCLEOTIDE SEQUENCE [LARGE SCALE GENOMIC DNA]</scope>
    <source>
        <strain evidence="6">Rf_01</strain>
        <tissue evidence="6">Aerial parts of the thallus</tissue>
    </source>
</reference>
<keyword evidence="1" id="KW-0479">Metal-binding</keyword>
<dbReference type="AlphaFoldDB" id="A0ABD1ZKM2"/>
<dbReference type="SMART" id="SM00271">
    <property type="entry name" value="DnaJ"/>
    <property type="match status" value="1"/>
</dbReference>
<dbReference type="InterPro" id="IPR001623">
    <property type="entry name" value="DnaJ_domain"/>
</dbReference>
<dbReference type="InterPro" id="IPR036869">
    <property type="entry name" value="J_dom_sf"/>
</dbReference>
<dbReference type="Proteomes" id="UP001605036">
    <property type="component" value="Unassembled WGS sequence"/>
</dbReference>
<dbReference type="GO" id="GO:0051536">
    <property type="term" value="F:iron-sulfur cluster binding"/>
    <property type="evidence" value="ECO:0007669"/>
    <property type="project" value="UniProtKB-KW"/>
</dbReference>
<dbReference type="CDD" id="cd06257">
    <property type="entry name" value="DnaJ"/>
    <property type="match status" value="1"/>
</dbReference>
<dbReference type="PANTHER" id="PTHR44579">
    <property type="entry name" value="OS01G0730500 PROTEIN"/>
    <property type="match status" value="1"/>
</dbReference>
<dbReference type="Gene3D" id="1.10.287.110">
    <property type="entry name" value="DnaJ domain"/>
    <property type="match status" value="1"/>
</dbReference>
<evidence type="ECO:0000259" key="5">
    <source>
        <dbReference type="PROSITE" id="PS51379"/>
    </source>
</evidence>
<sequence>MAIDYVKLLRHTCRSPSMISASALPCGPHLCRISLKRCGLEDAIITRVREDFWQDHRSSTRSKKRHFSFRYTRAVGITSSTGSQLSVGLSRSAVNSRGVIKLKSTYGGVLVYQINETRAWGRNKLQSFRLRAKLAGDVEVDINGDVVADDYYSVLGLTPDATQEEIKKAYYTCMKACHPDLGGDDPSITNFCSFVNEVYEVLSDPDQRLIYDEINGYTLTAINPFEDPNAEKEYAFVDEFTCIGCKNCAHTAPETFEIEDEYGRARAFSQTGNPVLVERAIQTCPVDCIHWTSAQQLTLLEDEMRRVERVNVGLMLAGMGGQSPDVFAQASRRWEKRQRGAVEQARVRMMKESGKSGKDAWWKVNWSSAADEKSSKKAADKYARERAAKAAAASRRWREYSRRGVDRRAVRILAAETAAKAQEEVDKEKAAIN</sequence>
<evidence type="ECO:0000256" key="1">
    <source>
        <dbReference type="ARBA" id="ARBA00022723"/>
    </source>
</evidence>
<dbReference type="PRINTS" id="PR00352">
    <property type="entry name" value="3FE4SFRDOXIN"/>
</dbReference>
<keyword evidence="3" id="KW-0411">Iron-sulfur</keyword>
<dbReference type="Pfam" id="PF00226">
    <property type="entry name" value="DnaJ"/>
    <property type="match status" value="1"/>
</dbReference>
<dbReference type="Pfam" id="PF13370">
    <property type="entry name" value="Fer4_13"/>
    <property type="match status" value="1"/>
</dbReference>
<accession>A0ABD1ZKM2</accession>
<dbReference type="InterPro" id="IPR017896">
    <property type="entry name" value="4Fe4S_Fe-S-bd"/>
</dbReference>
<dbReference type="SUPFAM" id="SSF54862">
    <property type="entry name" value="4Fe-4S ferredoxins"/>
    <property type="match status" value="1"/>
</dbReference>
<evidence type="ECO:0000313" key="6">
    <source>
        <dbReference type="EMBL" id="KAL2651990.1"/>
    </source>
</evidence>
<proteinExistence type="predicted"/>
<dbReference type="PROSITE" id="PS50076">
    <property type="entry name" value="DNAJ_2"/>
    <property type="match status" value="1"/>
</dbReference>
<protein>
    <submittedName>
        <fullName evidence="6">Uncharacterized protein</fullName>
    </submittedName>
</protein>
<dbReference type="InterPro" id="IPR001080">
    <property type="entry name" value="3Fe4S_ferredoxin"/>
</dbReference>
<dbReference type="PRINTS" id="PR00625">
    <property type="entry name" value="JDOMAIN"/>
</dbReference>
<dbReference type="GO" id="GO:0046872">
    <property type="term" value="F:metal ion binding"/>
    <property type="evidence" value="ECO:0007669"/>
    <property type="project" value="UniProtKB-KW"/>
</dbReference>
<feature type="domain" description="J" evidence="4">
    <location>
        <begin position="150"/>
        <end position="215"/>
    </location>
</feature>
<dbReference type="PANTHER" id="PTHR44579:SF2">
    <property type="entry name" value="OS01G0730500 PROTEIN"/>
    <property type="match status" value="1"/>
</dbReference>
<evidence type="ECO:0000256" key="2">
    <source>
        <dbReference type="ARBA" id="ARBA00023004"/>
    </source>
</evidence>
<keyword evidence="7" id="KW-1185">Reference proteome</keyword>
<evidence type="ECO:0000259" key="4">
    <source>
        <dbReference type="PROSITE" id="PS50076"/>
    </source>
</evidence>
<dbReference type="PROSITE" id="PS51379">
    <property type="entry name" value="4FE4S_FER_2"/>
    <property type="match status" value="1"/>
</dbReference>
<feature type="domain" description="4Fe-4S ferredoxin-type" evidence="5">
    <location>
        <begin position="233"/>
        <end position="261"/>
    </location>
</feature>
<dbReference type="EMBL" id="JBHFFA010000001">
    <property type="protein sequence ID" value="KAL2651990.1"/>
    <property type="molecule type" value="Genomic_DNA"/>
</dbReference>
<dbReference type="SUPFAM" id="SSF46565">
    <property type="entry name" value="Chaperone J-domain"/>
    <property type="match status" value="1"/>
</dbReference>
<evidence type="ECO:0000256" key="3">
    <source>
        <dbReference type="ARBA" id="ARBA00023014"/>
    </source>
</evidence>